<proteinExistence type="predicted"/>
<sequence length="150" mass="17299">MIKKIFGMIASDATKELKKNVTVKYVKDIKETAKSEGKISPAVSSSVTKVDFLNRYKALRLTNIGVIALFLFCLWQALSFSSILSTIICFGFVFGLSLLYWSNSYQLWRARIVARNWSQRHKVLTTSYIQYFNVIKRKPLEFAPIKLLFK</sequence>
<feature type="transmembrane region" description="Helical" evidence="1">
    <location>
        <begin position="58"/>
        <end position="77"/>
    </location>
</feature>
<keyword evidence="1" id="KW-1133">Transmembrane helix</keyword>
<keyword evidence="1" id="KW-0812">Transmembrane</keyword>
<evidence type="ECO:0000256" key="1">
    <source>
        <dbReference type="SAM" id="Phobius"/>
    </source>
</evidence>
<dbReference type="Proteomes" id="UP000323225">
    <property type="component" value="Unassembled WGS sequence"/>
</dbReference>
<accession>A0A5Q6PII9</accession>
<name>A0A5Q6PII9_VIBCL</name>
<feature type="transmembrane region" description="Helical" evidence="1">
    <location>
        <begin position="83"/>
        <end position="101"/>
    </location>
</feature>
<comment type="caution">
    <text evidence="2">The sequence shown here is derived from an EMBL/GenBank/DDBJ whole genome shotgun (WGS) entry which is preliminary data.</text>
</comment>
<evidence type="ECO:0000313" key="2">
    <source>
        <dbReference type="EMBL" id="KAA1254692.1"/>
    </source>
</evidence>
<dbReference type="AlphaFoldDB" id="A0A5Q6PII9"/>
<evidence type="ECO:0000313" key="3">
    <source>
        <dbReference type="Proteomes" id="UP000323225"/>
    </source>
</evidence>
<gene>
    <name evidence="2" type="ORF">F0M16_10520</name>
</gene>
<dbReference type="EMBL" id="VUAA01000010">
    <property type="protein sequence ID" value="KAA1254692.1"/>
    <property type="molecule type" value="Genomic_DNA"/>
</dbReference>
<organism evidence="2 3">
    <name type="scientific">Vibrio cholerae</name>
    <dbReference type="NCBI Taxonomy" id="666"/>
    <lineage>
        <taxon>Bacteria</taxon>
        <taxon>Pseudomonadati</taxon>
        <taxon>Pseudomonadota</taxon>
        <taxon>Gammaproteobacteria</taxon>
        <taxon>Vibrionales</taxon>
        <taxon>Vibrionaceae</taxon>
        <taxon>Vibrio</taxon>
    </lineage>
</organism>
<reference evidence="2 3" key="1">
    <citation type="submission" date="2019-09" db="EMBL/GenBank/DDBJ databases">
        <authorList>
            <person name="Kritzky A."/>
            <person name="Schelkanova E.Y."/>
            <person name="Alkhova Z.V."/>
            <person name="Smirnova N.I."/>
        </authorList>
    </citation>
    <scope>NUCLEOTIDE SEQUENCE [LARGE SCALE GENOMIC DNA]</scope>
    <source>
        <strain evidence="2 3">M1526</strain>
    </source>
</reference>
<protein>
    <submittedName>
        <fullName evidence="2">Uncharacterized protein</fullName>
    </submittedName>
</protein>
<keyword evidence="1" id="KW-0472">Membrane</keyword>